<dbReference type="Pfam" id="PF14493">
    <property type="entry name" value="HTH_40"/>
    <property type="match status" value="1"/>
</dbReference>
<dbReference type="AlphaFoldDB" id="A0AA51NA78"/>
<dbReference type="InterPro" id="IPR051055">
    <property type="entry name" value="PIF1_helicase"/>
</dbReference>
<evidence type="ECO:0000313" key="2">
    <source>
        <dbReference type="EMBL" id="WMN11304.1"/>
    </source>
</evidence>
<dbReference type="InterPro" id="IPR003593">
    <property type="entry name" value="AAA+_ATPase"/>
</dbReference>
<dbReference type="GO" id="GO:0003678">
    <property type="term" value="F:DNA helicase activity"/>
    <property type="evidence" value="ECO:0007669"/>
    <property type="project" value="InterPro"/>
</dbReference>
<dbReference type="InterPro" id="IPR027417">
    <property type="entry name" value="P-loop_NTPase"/>
</dbReference>
<protein>
    <submittedName>
        <fullName evidence="2">Helix-turn-helix domain-containing protein</fullName>
    </submittedName>
</protein>
<dbReference type="GO" id="GO:0006281">
    <property type="term" value="P:DNA repair"/>
    <property type="evidence" value="ECO:0007669"/>
    <property type="project" value="InterPro"/>
</dbReference>
<dbReference type="PANTHER" id="PTHR47642:SF7">
    <property type="entry name" value="ATP-DEPENDENT DNA HELICASE PIF1"/>
    <property type="match status" value="1"/>
</dbReference>
<dbReference type="Gene3D" id="2.30.30.940">
    <property type="match status" value="1"/>
</dbReference>
<dbReference type="RefSeq" id="WP_308348327.1">
    <property type="nucleotide sequence ID" value="NZ_CP129971.1"/>
</dbReference>
<gene>
    <name evidence="2" type="ORF">QYS49_37905</name>
</gene>
<organism evidence="2 3">
    <name type="scientific">Marivirga salinarum</name>
    <dbReference type="NCBI Taxonomy" id="3059078"/>
    <lineage>
        <taxon>Bacteria</taxon>
        <taxon>Pseudomonadati</taxon>
        <taxon>Bacteroidota</taxon>
        <taxon>Cytophagia</taxon>
        <taxon>Cytophagales</taxon>
        <taxon>Marivirgaceae</taxon>
        <taxon>Marivirga</taxon>
    </lineage>
</organism>
<dbReference type="InterPro" id="IPR010285">
    <property type="entry name" value="DNA_helicase_pif1-like_DEAD"/>
</dbReference>
<feature type="domain" description="AAA+ ATPase" evidence="1">
    <location>
        <begin position="20"/>
        <end position="326"/>
    </location>
</feature>
<name>A0AA51NA78_9BACT</name>
<evidence type="ECO:0000259" key="1">
    <source>
        <dbReference type="SMART" id="SM00382"/>
    </source>
</evidence>
<proteinExistence type="predicted"/>
<dbReference type="SMART" id="SM00382">
    <property type="entry name" value="AAA"/>
    <property type="match status" value="1"/>
</dbReference>
<dbReference type="GO" id="GO:0000723">
    <property type="term" value="P:telomere maintenance"/>
    <property type="evidence" value="ECO:0007669"/>
    <property type="project" value="InterPro"/>
</dbReference>
<dbReference type="CDD" id="cd18809">
    <property type="entry name" value="SF1_C_RecD"/>
    <property type="match status" value="1"/>
</dbReference>
<dbReference type="Proteomes" id="UP001230496">
    <property type="component" value="Chromosome"/>
</dbReference>
<dbReference type="InterPro" id="IPR029491">
    <property type="entry name" value="Helicase_HTH"/>
</dbReference>
<dbReference type="EMBL" id="CP129971">
    <property type="protein sequence ID" value="WMN11304.1"/>
    <property type="molecule type" value="Genomic_DNA"/>
</dbReference>
<dbReference type="KEGG" id="msaa:QYS49_37905"/>
<dbReference type="Pfam" id="PF05970">
    <property type="entry name" value="PIF1"/>
    <property type="match status" value="1"/>
</dbReference>
<keyword evidence="3" id="KW-1185">Reference proteome</keyword>
<sequence>MSQHKLTEIAKIAVRYVNTTNRLIFLTGKAGSGKTTLLRYIINNTYKNVAVAAPTGIAAINAKGVTLHSLLQLPFGTFIPEDNAVDFSRTSEQINTPKTFLQQFKMYGNKRQIIRNLELLIIDEVSMLRADILDCMDLILRMVRKNPQPFGGLQIMFIGDLNQLPPVIRQHEWQYLNKYYKTGYFFEALALQKTEMVYIELDKIFRQSDPEFTSILNRLRDNHLSDADIEKLNQHYEEGVEESKKDGYIHITTHNRKADLLNEKSLKLLNTEEQSYKAEIEGDFPENMFPLPEKLNFKIGAQVMFIKNDSSGEARYFNGKIGEISEMNEDTIKVKLKNPKDEVTVERYEWMNQRYSLDKSTNVLQEKWLGTFKQFPLKLAWAITVHKSQGLTFEKAILDLSDSFAPGQMYVALSRLTGLEGLILSKPISNIPFELDKSLRQFEDNKKAPEQLNQKLESDRKAFVFNTIRETFDFQGLVKELNIHLGSFNKGENRSLKQQYADWTREKKELLEEINKVGLKFQSSLAHYEAKEEYLSELAERVNSAEDFFKPKVKDLYDAFKAHLIDTSNQSKVKTYLKELESITEQLKSKLLLISKTAMLVTAASENRILSKKDLHKSSTFEEAKKDSKEKKKKSKKDKTPTAEISYNFFKEGLSIEEIAAKREFVPGTILGHLSKYIETGEIEASQLMDAQKLEQICTVMALEEVKGSADVKARLGDEFTYDEIKIAWGHFRRNHQKEEAS</sequence>
<reference evidence="2 3" key="1">
    <citation type="submission" date="2023-08" db="EMBL/GenBank/DDBJ databases">
        <title>Comparative genomics and taxonomic characterization of three novel marine species of genus Marivirga.</title>
        <authorList>
            <person name="Muhammad N."/>
            <person name="Kim S.-G."/>
        </authorList>
    </citation>
    <scope>NUCLEOTIDE SEQUENCE [LARGE SCALE GENOMIC DNA]</scope>
    <source>
        <strain evidence="2 3">BDSF4-3</strain>
    </source>
</reference>
<dbReference type="FunFam" id="3.40.50.300:FF:001498">
    <property type="entry name" value="ATP-dependent DNA helicase"/>
    <property type="match status" value="1"/>
</dbReference>
<dbReference type="SUPFAM" id="SSF52540">
    <property type="entry name" value="P-loop containing nucleoside triphosphate hydrolases"/>
    <property type="match status" value="2"/>
</dbReference>
<dbReference type="PANTHER" id="PTHR47642">
    <property type="entry name" value="ATP-DEPENDENT DNA HELICASE"/>
    <property type="match status" value="1"/>
</dbReference>
<accession>A0AA51NA78</accession>
<dbReference type="Gene3D" id="3.40.50.300">
    <property type="entry name" value="P-loop containing nucleotide triphosphate hydrolases"/>
    <property type="match status" value="1"/>
</dbReference>
<evidence type="ECO:0000313" key="3">
    <source>
        <dbReference type="Proteomes" id="UP001230496"/>
    </source>
</evidence>